<dbReference type="GO" id="GO:0102919">
    <property type="term" value="F:5,6-dimethylbenzimidazole synthase activity"/>
    <property type="evidence" value="ECO:0007669"/>
    <property type="project" value="UniProtKB-EC"/>
</dbReference>
<dbReference type="EMBL" id="JAZHYN010000024">
    <property type="protein sequence ID" value="MEF3366807.1"/>
    <property type="molecule type" value="Genomic_DNA"/>
</dbReference>
<proteinExistence type="predicted"/>
<organism evidence="5 6">
    <name type="scientific">Methylocystis borbori</name>
    <dbReference type="NCBI Taxonomy" id="3118750"/>
    <lineage>
        <taxon>Bacteria</taxon>
        <taxon>Pseudomonadati</taxon>
        <taxon>Pseudomonadota</taxon>
        <taxon>Alphaproteobacteria</taxon>
        <taxon>Hyphomicrobiales</taxon>
        <taxon>Methylocystaceae</taxon>
        <taxon>Methylocystis</taxon>
    </lineage>
</organism>
<evidence type="ECO:0000313" key="6">
    <source>
        <dbReference type="Proteomes" id="UP001350748"/>
    </source>
</evidence>
<dbReference type="Proteomes" id="UP001350748">
    <property type="component" value="Unassembled WGS sequence"/>
</dbReference>
<dbReference type="PANTHER" id="PTHR23026:SF90">
    <property type="entry name" value="IODOTYROSINE DEIODINASE 1"/>
    <property type="match status" value="1"/>
</dbReference>
<keyword evidence="3 5" id="KW-0560">Oxidoreductase</keyword>
<accession>A0ABU7XIF0</accession>
<dbReference type="PANTHER" id="PTHR23026">
    <property type="entry name" value="NADPH NITROREDUCTASE"/>
    <property type="match status" value="1"/>
</dbReference>
<evidence type="ECO:0000256" key="1">
    <source>
        <dbReference type="ARBA" id="ARBA00022630"/>
    </source>
</evidence>
<dbReference type="NCBIfam" id="TIGR02476">
    <property type="entry name" value="BluB"/>
    <property type="match status" value="1"/>
</dbReference>
<dbReference type="Gene3D" id="3.40.109.10">
    <property type="entry name" value="NADH Oxidase"/>
    <property type="match status" value="1"/>
</dbReference>
<comment type="caution">
    <text evidence="5">The sequence shown here is derived from an EMBL/GenBank/DDBJ whole genome shotgun (WGS) entry which is preliminary data.</text>
</comment>
<dbReference type="InterPro" id="IPR050627">
    <property type="entry name" value="Nitroreductase/BluB"/>
</dbReference>
<dbReference type="EC" id="1.13.11.79" evidence="5"/>
<feature type="domain" description="Nitroreductase" evidence="4">
    <location>
        <begin position="33"/>
        <end position="200"/>
    </location>
</feature>
<dbReference type="InterPro" id="IPR029479">
    <property type="entry name" value="Nitroreductase"/>
</dbReference>
<evidence type="ECO:0000256" key="3">
    <source>
        <dbReference type="ARBA" id="ARBA00023002"/>
    </source>
</evidence>
<keyword evidence="1" id="KW-0285">Flavoprotein</keyword>
<reference evidence="5 6" key="1">
    <citation type="submission" date="2024-02" db="EMBL/GenBank/DDBJ databases">
        <authorList>
            <person name="Grouzdev D."/>
        </authorList>
    </citation>
    <scope>NUCLEOTIDE SEQUENCE [LARGE SCALE GENOMIC DNA]</scope>
    <source>
        <strain evidence="5 6">9N</strain>
    </source>
</reference>
<protein>
    <submittedName>
        <fullName evidence="5">5,6-dimethylbenzimidazole synthase</fullName>
        <ecNumber evidence="5">1.13.11.79</ecNumber>
    </submittedName>
</protein>
<name>A0ABU7XIF0_9HYPH</name>
<keyword evidence="2" id="KW-0288">FMN</keyword>
<dbReference type="SUPFAM" id="SSF55469">
    <property type="entry name" value="FMN-dependent nitroreductase-like"/>
    <property type="match status" value="1"/>
</dbReference>
<keyword evidence="6" id="KW-1185">Reference proteome</keyword>
<evidence type="ECO:0000256" key="2">
    <source>
        <dbReference type="ARBA" id="ARBA00022643"/>
    </source>
</evidence>
<evidence type="ECO:0000313" key="5">
    <source>
        <dbReference type="EMBL" id="MEF3366807.1"/>
    </source>
</evidence>
<dbReference type="InterPro" id="IPR012825">
    <property type="entry name" value="BluB"/>
</dbReference>
<gene>
    <name evidence="5" type="primary">bluB</name>
    <name evidence="5" type="ORF">V3H18_09705</name>
</gene>
<sequence>MATDAEHRAAPEDALEAAAPFSEAERAAIYRVIHARRDVRDEFLAGDVPRDVILRILDAAHHAPSVGFMQPWNFILVRDAEKRRAVYAAFERACAAEEEALAPERRAHYRSLKLQGILKAPLNICVTCDRARSGATGLGRTQQPDTDILSTACAVQNLWLAARAEGVGVGWVSIMRDEDLRQILDIPKEIAIVAYLCVGYVAQAYAAPELEVRRWASRLPLEELIFEESWGKRGSLHNSALNIDET</sequence>
<dbReference type="RefSeq" id="WP_332081827.1">
    <property type="nucleotide sequence ID" value="NZ_JAZHYN010000024.1"/>
</dbReference>
<dbReference type="InterPro" id="IPR000415">
    <property type="entry name" value="Nitroreductase-like"/>
</dbReference>
<dbReference type="Pfam" id="PF00881">
    <property type="entry name" value="Nitroreductase"/>
    <property type="match status" value="1"/>
</dbReference>
<evidence type="ECO:0000259" key="4">
    <source>
        <dbReference type="Pfam" id="PF00881"/>
    </source>
</evidence>